<dbReference type="Gene3D" id="1.10.150.240">
    <property type="entry name" value="Putative phosphatase, domain 2"/>
    <property type="match status" value="1"/>
</dbReference>
<feature type="active site" description="Schiff-base intermediate with substrate" evidence="9">
    <location>
        <position position="54"/>
    </location>
</feature>
<reference evidence="10 11" key="2">
    <citation type="journal article" date="2022" name="Mar. Drugs">
        <title>Bioassay-Guided Fractionation Leads to the Detection of Cholic Acid Generated by the Rare Thalassomonas sp.</title>
        <authorList>
            <person name="Pheiffer F."/>
            <person name="Schneider Y.K."/>
            <person name="Hansen E.H."/>
            <person name="Andersen J.H."/>
            <person name="Isaksson J."/>
            <person name="Busche T."/>
            <person name="R C."/>
            <person name="Kalinowski J."/>
            <person name="Zyl L.V."/>
            <person name="Trindade M."/>
        </authorList>
    </citation>
    <scope>NUCLEOTIDE SEQUENCE [LARGE SCALE GENOMIC DNA]</scope>
    <source>
        <strain evidence="10 11">XOM25</strain>
    </source>
</reference>
<feature type="active site" description="Nucleophile" evidence="9">
    <location>
        <position position="12"/>
    </location>
</feature>
<dbReference type="GO" id="GO:0050194">
    <property type="term" value="F:phosphonoacetaldehyde hydrolase activity"/>
    <property type="evidence" value="ECO:0007669"/>
    <property type="project" value="UniProtKB-UniRule"/>
</dbReference>
<keyword evidence="5 9" id="KW-0704">Schiff base</keyword>
<evidence type="ECO:0000256" key="3">
    <source>
        <dbReference type="ARBA" id="ARBA00022801"/>
    </source>
</evidence>
<dbReference type="FunFam" id="1.10.150.240:FF:000006">
    <property type="entry name" value="Phosphonoacetaldehyde hydrolase"/>
    <property type="match status" value="1"/>
</dbReference>
<dbReference type="EC" id="3.11.1.1" evidence="8 9"/>
<keyword evidence="2 9" id="KW-0479">Metal-binding</keyword>
<evidence type="ECO:0000256" key="9">
    <source>
        <dbReference type="HAMAP-Rule" id="MF_01375"/>
    </source>
</evidence>
<dbReference type="PANTHER" id="PTHR43434:SF19">
    <property type="entry name" value="PHOSPHONOACETALDEHYDE HYDROLASE"/>
    <property type="match status" value="1"/>
</dbReference>
<dbReference type="SUPFAM" id="SSF56784">
    <property type="entry name" value="HAD-like"/>
    <property type="match status" value="1"/>
</dbReference>
<dbReference type="GO" id="GO:0006281">
    <property type="term" value="P:DNA repair"/>
    <property type="evidence" value="ECO:0007669"/>
    <property type="project" value="TreeGrafter"/>
</dbReference>
<comment type="subunit">
    <text evidence="1 9">Homodimer.</text>
</comment>
<dbReference type="Pfam" id="PF00702">
    <property type="entry name" value="Hydrolase"/>
    <property type="match status" value="1"/>
</dbReference>
<keyword evidence="4 9" id="KW-0460">Magnesium</keyword>
<evidence type="ECO:0000313" key="11">
    <source>
        <dbReference type="Proteomes" id="UP000032352"/>
    </source>
</evidence>
<dbReference type="Gene3D" id="3.40.50.1000">
    <property type="entry name" value="HAD superfamily/HAD-like"/>
    <property type="match status" value="1"/>
</dbReference>
<evidence type="ECO:0000256" key="7">
    <source>
        <dbReference type="ARBA" id="ARBA00056573"/>
    </source>
</evidence>
<keyword evidence="11" id="KW-1185">Reference proteome</keyword>
<evidence type="ECO:0000256" key="5">
    <source>
        <dbReference type="ARBA" id="ARBA00023270"/>
    </source>
</evidence>
<dbReference type="InterPro" id="IPR050155">
    <property type="entry name" value="HAD-like_hydrolase_sf"/>
</dbReference>
<dbReference type="AlphaFoldDB" id="A0AAE9Z2Y4"/>
<dbReference type="InterPro" id="IPR036412">
    <property type="entry name" value="HAD-like_sf"/>
</dbReference>
<dbReference type="GO" id="GO:0000287">
    <property type="term" value="F:magnesium ion binding"/>
    <property type="evidence" value="ECO:0007669"/>
    <property type="project" value="UniProtKB-UniRule"/>
</dbReference>
<dbReference type="InterPro" id="IPR023214">
    <property type="entry name" value="HAD_sf"/>
</dbReference>
<feature type="binding site" evidence="9">
    <location>
        <position position="14"/>
    </location>
    <ligand>
        <name>Mg(2+)</name>
        <dbReference type="ChEBI" id="CHEBI:18420"/>
    </ligand>
</feature>
<keyword evidence="3 9" id="KW-0378">Hydrolase</keyword>
<dbReference type="HAMAP" id="MF_01375">
    <property type="entry name" value="PhnX"/>
    <property type="match status" value="1"/>
</dbReference>
<dbReference type="SFLD" id="SFLDG01135">
    <property type="entry name" value="C1.5.6:_HAD__Beta-PGM__Phospha"/>
    <property type="match status" value="1"/>
</dbReference>
<evidence type="ECO:0000256" key="8">
    <source>
        <dbReference type="ARBA" id="ARBA00066472"/>
    </source>
</evidence>
<organism evidence="10 11">
    <name type="scientific">Thalassomonas viridans</name>
    <dbReference type="NCBI Taxonomy" id="137584"/>
    <lineage>
        <taxon>Bacteria</taxon>
        <taxon>Pseudomonadati</taxon>
        <taxon>Pseudomonadota</taxon>
        <taxon>Gammaproteobacteria</taxon>
        <taxon>Alteromonadales</taxon>
        <taxon>Colwelliaceae</taxon>
        <taxon>Thalassomonas</taxon>
    </lineage>
</organism>
<dbReference type="NCBIfam" id="TIGR01422">
    <property type="entry name" value="phosphonatase"/>
    <property type="match status" value="1"/>
</dbReference>
<evidence type="ECO:0000256" key="1">
    <source>
        <dbReference type="ARBA" id="ARBA00011738"/>
    </source>
</evidence>
<dbReference type="KEGG" id="tvd:SG34_001530"/>
<comment type="function">
    <text evidence="7 9">Involved in phosphonate degradation.</text>
</comment>
<name>A0AAE9Z2Y4_9GAMM</name>
<comment type="cofactor">
    <cofactor evidence="9">
        <name>Mg(2+)</name>
        <dbReference type="ChEBI" id="CHEBI:18420"/>
    </cofactor>
    <text evidence="9">Binds 1 Mg(2+) ion per subunit.</text>
</comment>
<evidence type="ECO:0000313" key="10">
    <source>
        <dbReference type="EMBL" id="WDE05650.1"/>
    </source>
</evidence>
<sequence>MQNILIEALILDWAGTVVDYGSVAPTSIFVEAFKKAYNFEISMDEARVPMGMGKWDHIRALGKLPSVRGRWLEQFGHAMTNEQIDEIYNTFMPLQKAKVAERAQPIPDVMPVLNSLKNQGIKLGSCSGYPREVMEVLVPAAAAYGYKPDCYVCSDDLAARSRPGPWMALQNVIELGIKSVFNCVKVDDSTPGIEEGINAGMWTVGLALTGNAVGTTQEEWQALSGNEQQALRSKAVEELTCAGAHFVIDSLAMIEPVLQEINNRLIAGERP</sequence>
<protein>
    <recommendedName>
        <fullName evidence="8 9">Phosphonoacetaldehyde hydrolase</fullName>
        <shortName evidence="9">Phosphonatase</shortName>
        <ecNumber evidence="8 9">3.11.1.1</ecNumber>
    </recommendedName>
    <alternativeName>
        <fullName evidence="9">Phosphonoacetaldehyde phosphonohydrolase</fullName>
    </alternativeName>
</protein>
<evidence type="ECO:0000256" key="4">
    <source>
        <dbReference type="ARBA" id="ARBA00022842"/>
    </source>
</evidence>
<proteinExistence type="inferred from homology"/>
<evidence type="ECO:0000256" key="2">
    <source>
        <dbReference type="ARBA" id="ARBA00022723"/>
    </source>
</evidence>
<dbReference type="EMBL" id="CP059733">
    <property type="protein sequence ID" value="WDE05650.1"/>
    <property type="molecule type" value="Genomic_DNA"/>
</dbReference>
<gene>
    <name evidence="9" type="primary">phnX</name>
    <name evidence="10" type="ORF">SG34_001530</name>
</gene>
<feature type="binding site" evidence="9">
    <location>
        <position position="12"/>
    </location>
    <ligand>
        <name>Mg(2+)</name>
        <dbReference type="ChEBI" id="CHEBI:18420"/>
    </ligand>
</feature>
<dbReference type="InterPro" id="IPR023198">
    <property type="entry name" value="PGP-like_dom2"/>
</dbReference>
<dbReference type="GO" id="GO:0019700">
    <property type="term" value="P:organic phosphonate catabolic process"/>
    <property type="evidence" value="ECO:0007669"/>
    <property type="project" value="InterPro"/>
</dbReference>
<dbReference type="GO" id="GO:0008967">
    <property type="term" value="F:phosphoglycolate phosphatase activity"/>
    <property type="evidence" value="ECO:0007669"/>
    <property type="project" value="TreeGrafter"/>
</dbReference>
<dbReference type="RefSeq" id="WP_044841156.1">
    <property type="nucleotide sequence ID" value="NZ_CP059733.1"/>
</dbReference>
<dbReference type="SFLD" id="SFLDG01129">
    <property type="entry name" value="C1.5:_HAD__Beta-PGM__Phosphata"/>
    <property type="match status" value="1"/>
</dbReference>
<reference evidence="10 11" key="1">
    <citation type="journal article" date="2015" name="Genome Announc.">
        <title>Draft Genome Sequences of Marine Isolates of Thalassomonas viridans and Thalassomonas actiniarum.</title>
        <authorList>
            <person name="Olonade I."/>
            <person name="van Zyl L.J."/>
            <person name="Trindade M."/>
        </authorList>
    </citation>
    <scope>NUCLEOTIDE SEQUENCE [LARGE SCALE GENOMIC DNA]</scope>
    <source>
        <strain evidence="10 11">XOM25</strain>
    </source>
</reference>
<comment type="catalytic activity">
    <reaction evidence="6 9">
        <text>phosphonoacetaldehyde + H2O = acetaldehyde + phosphate + H(+)</text>
        <dbReference type="Rhea" id="RHEA:18905"/>
        <dbReference type="ChEBI" id="CHEBI:15343"/>
        <dbReference type="ChEBI" id="CHEBI:15377"/>
        <dbReference type="ChEBI" id="CHEBI:15378"/>
        <dbReference type="ChEBI" id="CHEBI:43474"/>
        <dbReference type="ChEBI" id="CHEBI:58383"/>
        <dbReference type="EC" id="3.11.1.1"/>
    </reaction>
</comment>
<dbReference type="GO" id="GO:0005829">
    <property type="term" value="C:cytosol"/>
    <property type="evidence" value="ECO:0007669"/>
    <property type="project" value="TreeGrafter"/>
</dbReference>
<dbReference type="Proteomes" id="UP000032352">
    <property type="component" value="Chromosome"/>
</dbReference>
<dbReference type="CDD" id="cd02586">
    <property type="entry name" value="HAD_PHN"/>
    <property type="match status" value="1"/>
</dbReference>
<feature type="binding site" evidence="9">
    <location>
        <position position="188"/>
    </location>
    <ligand>
        <name>Mg(2+)</name>
        <dbReference type="ChEBI" id="CHEBI:18420"/>
    </ligand>
</feature>
<dbReference type="SFLD" id="SFLDS00003">
    <property type="entry name" value="Haloacid_Dehalogenase"/>
    <property type="match status" value="1"/>
</dbReference>
<dbReference type="InterPro" id="IPR006323">
    <property type="entry name" value="Phosphonoacetald_hydro"/>
</dbReference>
<accession>A0AAE9Z2Y4</accession>
<dbReference type="NCBIfam" id="TIGR01509">
    <property type="entry name" value="HAD-SF-IA-v3"/>
    <property type="match status" value="1"/>
</dbReference>
<comment type="similarity">
    <text evidence="9">Belongs to the HAD-like hydrolase superfamily. PhnX family.</text>
</comment>
<dbReference type="PANTHER" id="PTHR43434">
    <property type="entry name" value="PHOSPHOGLYCOLATE PHOSPHATASE"/>
    <property type="match status" value="1"/>
</dbReference>
<dbReference type="InterPro" id="IPR006439">
    <property type="entry name" value="HAD-SF_hydro_IA"/>
</dbReference>
<evidence type="ECO:0000256" key="6">
    <source>
        <dbReference type="ARBA" id="ARBA00052005"/>
    </source>
</evidence>